<feature type="transmembrane region" description="Helical" evidence="1">
    <location>
        <begin position="38"/>
        <end position="61"/>
    </location>
</feature>
<feature type="transmembrane region" description="Helical" evidence="1">
    <location>
        <begin position="7"/>
        <end position="26"/>
    </location>
</feature>
<sequence length="295" mass="32717">MSRADLIKIILLAVLVASAALAWWLLKTALFTNATSWSIWVLPIVFMAIAAMSLALLVALCGHGWHLWLAGGLFLLSYCVFFATHWYVWLVTLLAGAFLIYKISASLNEAKEKLCLPLFNLVLWSVAGCLTALSLMSAYAWYVSPMAVKNAEQVIIPKPLFHVIYKPIETLLLKRLNNLSSGQGQIDLSNVQLPAGLKIPEGVKLPQTQEALSVAALSEDEVYQLTNAQFRDLLKTYKKYITVSLALALFGAIKTLSFPLGYILAFGSWGIIKLLIETGVVRIEKQMVEKEILRF</sequence>
<proteinExistence type="predicted"/>
<keyword evidence="1" id="KW-0472">Membrane</keyword>
<feature type="transmembrane region" description="Helical" evidence="1">
    <location>
        <begin position="121"/>
        <end position="142"/>
    </location>
</feature>
<feature type="transmembrane region" description="Helical" evidence="1">
    <location>
        <begin position="240"/>
        <end position="256"/>
    </location>
</feature>
<reference evidence="3" key="1">
    <citation type="submission" date="2017-09" db="EMBL/GenBank/DDBJ databases">
        <title>Depth-based differentiation of microbial function through sediment-hosted aquifers and enrichment of novel symbionts in the deep terrestrial subsurface.</title>
        <authorList>
            <person name="Probst A.J."/>
            <person name="Ladd B."/>
            <person name="Jarett J.K."/>
            <person name="Geller-Mcgrath D.E."/>
            <person name="Sieber C.M.K."/>
            <person name="Emerson J.B."/>
            <person name="Anantharaman K."/>
            <person name="Thomas B.C."/>
            <person name="Malmstrom R."/>
            <person name="Stieglmeier M."/>
            <person name="Klingl A."/>
            <person name="Woyke T."/>
            <person name="Ryan C.M."/>
            <person name="Banfield J.F."/>
        </authorList>
    </citation>
    <scope>NUCLEOTIDE SEQUENCE [LARGE SCALE GENOMIC DNA]</scope>
</reference>
<evidence type="ECO:0000313" key="3">
    <source>
        <dbReference type="Proteomes" id="UP000231071"/>
    </source>
</evidence>
<dbReference type="Proteomes" id="UP000231071">
    <property type="component" value="Unassembled WGS sequence"/>
</dbReference>
<feature type="transmembrane region" description="Helical" evidence="1">
    <location>
        <begin position="73"/>
        <end position="101"/>
    </location>
</feature>
<evidence type="ECO:0000256" key="1">
    <source>
        <dbReference type="SAM" id="Phobius"/>
    </source>
</evidence>
<protein>
    <submittedName>
        <fullName evidence="2">Uncharacterized protein</fullName>
    </submittedName>
</protein>
<name>A0A2M7UK92_9BACT</name>
<comment type="caution">
    <text evidence="2">The sequence shown here is derived from an EMBL/GenBank/DDBJ whole genome shotgun (WGS) entry which is preliminary data.</text>
</comment>
<evidence type="ECO:0000313" key="2">
    <source>
        <dbReference type="EMBL" id="PIZ71620.1"/>
    </source>
</evidence>
<keyword evidence="1" id="KW-1133">Transmembrane helix</keyword>
<dbReference type="EMBL" id="PFOI01000008">
    <property type="protein sequence ID" value="PIZ71620.1"/>
    <property type="molecule type" value="Genomic_DNA"/>
</dbReference>
<keyword evidence="1" id="KW-0812">Transmembrane</keyword>
<organism evidence="2 3">
    <name type="scientific">Candidatus Portnoybacteria bacterium CG_4_10_14_0_2_um_filter_39_11</name>
    <dbReference type="NCBI Taxonomy" id="1974797"/>
    <lineage>
        <taxon>Bacteria</taxon>
        <taxon>Candidatus Portnoyibacteriota</taxon>
    </lineage>
</organism>
<dbReference type="AlphaFoldDB" id="A0A2M7UK92"/>
<gene>
    <name evidence="2" type="ORF">COY09_00380</name>
</gene>
<accession>A0A2M7UK92</accession>